<accession>A0A518C033</accession>
<dbReference type="InterPro" id="IPR016134">
    <property type="entry name" value="Dockerin_dom"/>
</dbReference>
<dbReference type="InterPro" id="IPR036439">
    <property type="entry name" value="Dockerin_dom_sf"/>
</dbReference>
<dbReference type="KEGG" id="mcad:Pan265_24510"/>
<sequence length="512" mass="55218">MHNTRHAILITLACCAATHAQWNAHVAGIPQPQVGGTPFPRSADVAVDPTNGSVWIATDDGGASGTYGPATLTRFTNNTFTPHTLPDPVFGIELDIDDYGTPTYVARAPGNFVTSGVYIEPADVIEQTQQPILQTPAFPVIDYAVDPQGIPALVNFNQSGFNFTRYDVASNDWSTTPHLFTNPELQPSFRSPPAFDFDPQGRPVVAYLSVQNTAVVLRHEPLHGWRPISSNKPANNLYGISLAFYADGSPLFAYGNQQGQIVVTSLDEYLIPTTQIVDQATTRLLPDALAVNPATDSPSIAYTAAPSPFSDLMLATLQPTGWSTTQLPFSAGRANLAFNDEGTPYIGALITRPAGQDFVQSYAVITNDPDLHLPGDFNHDGIYSADDLDHYANNPTDLETYDLDRNGEIDPNDHLVWLRIYNLTSPGDINLDGSVNLLDLSILAANFDQPGSYAQGDLNLDASINLLDLSILASNFTANTIPTPATASLMTLALLALLALHRNQPKQPEPQP</sequence>
<dbReference type="SUPFAM" id="SSF63446">
    <property type="entry name" value="Type I dockerin domain"/>
    <property type="match status" value="1"/>
</dbReference>
<dbReference type="GO" id="GO:0000272">
    <property type="term" value="P:polysaccharide catabolic process"/>
    <property type="evidence" value="ECO:0007669"/>
    <property type="project" value="InterPro"/>
</dbReference>
<dbReference type="Proteomes" id="UP000320386">
    <property type="component" value="Chromosome"/>
</dbReference>
<reference evidence="2 3" key="1">
    <citation type="submission" date="2019-02" db="EMBL/GenBank/DDBJ databases">
        <title>Deep-cultivation of Planctomycetes and their phenomic and genomic characterization uncovers novel biology.</title>
        <authorList>
            <person name="Wiegand S."/>
            <person name="Jogler M."/>
            <person name="Boedeker C."/>
            <person name="Pinto D."/>
            <person name="Vollmers J."/>
            <person name="Rivas-Marin E."/>
            <person name="Kohn T."/>
            <person name="Peeters S.H."/>
            <person name="Heuer A."/>
            <person name="Rast P."/>
            <person name="Oberbeckmann S."/>
            <person name="Bunk B."/>
            <person name="Jeske O."/>
            <person name="Meyerdierks A."/>
            <person name="Storesund J.E."/>
            <person name="Kallscheuer N."/>
            <person name="Luecker S."/>
            <person name="Lage O.M."/>
            <person name="Pohl T."/>
            <person name="Merkel B.J."/>
            <person name="Hornburger P."/>
            <person name="Mueller R.-W."/>
            <person name="Bruemmer F."/>
            <person name="Labrenz M."/>
            <person name="Spormann A.M."/>
            <person name="Op den Camp H."/>
            <person name="Overmann J."/>
            <person name="Amann R."/>
            <person name="Jetten M.S.M."/>
            <person name="Mascher T."/>
            <person name="Medema M.H."/>
            <person name="Devos D.P."/>
            <person name="Kaster A.-K."/>
            <person name="Ovreas L."/>
            <person name="Rohde M."/>
            <person name="Galperin M.Y."/>
            <person name="Jogler C."/>
        </authorList>
    </citation>
    <scope>NUCLEOTIDE SEQUENCE [LARGE SCALE GENOMIC DNA]</scope>
    <source>
        <strain evidence="2 3">Pan265</strain>
    </source>
</reference>
<evidence type="ECO:0000313" key="2">
    <source>
        <dbReference type="EMBL" id="QDU72581.1"/>
    </source>
</evidence>
<dbReference type="RefSeq" id="WP_145446756.1">
    <property type="nucleotide sequence ID" value="NZ_CP036280.1"/>
</dbReference>
<organism evidence="2 3">
    <name type="scientific">Mucisphaera calidilacus</name>
    <dbReference type="NCBI Taxonomy" id="2527982"/>
    <lineage>
        <taxon>Bacteria</taxon>
        <taxon>Pseudomonadati</taxon>
        <taxon>Planctomycetota</taxon>
        <taxon>Phycisphaerae</taxon>
        <taxon>Phycisphaerales</taxon>
        <taxon>Phycisphaeraceae</taxon>
        <taxon>Mucisphaera</taxon>
    </lineage>
</organism>
<dbReference type="PROSITE" id="PS51766">
    <property type="entry name" value="DOCKERIN"/>
    <property type="match status" value="1"/>
</dbReference>
<dbReference type="SUPFAM" id="SSF101898">
    <property type="entry name" value="NHL repeat"/>
    <property type="match status" value="1"/>
</dbReference>
<dbReference type="OrthoDB" id="272551at2"/>
<feature type="domain" description="Dockerin" evidence="1">
    <location>
        <begin position="422"/>
        <end position="485"/>
    </location>
</feature>
<proteinExistence type="predicted"/>
<evidence type="ECO:0000259" key="1">
    <source>
        <dbReference type="PROSITE" id="PS51766"/>
    </source>
</evidence>
<dbReference type="AlphaFoldDB" id="A0A518C033"/>
<keyword evidence="3" id="KW-1185">Reference proteome</keyword>
<dbReference type="CDD" id="cd14254">
    <property type="entry name" value="Dockerin_II"/>
    <property type="match status" value="1"/>
</dbReference>
<gene>
    <name evidence="2" type="ORF">Pan265_24510</name>
</gene>
<dbReference type="EMBL" id="CP036280">
    <property type="protein sequence ID" value="QDU72581.1"/>
    <property type="molecule type" value="Genomic_DNA"/>
</dbReference>
<name>A0A518C033_9BACT</name>
<protein>
    <recommendedName>
        <fullName evidence="1">Dockerin domain-containing protein</fullName>
    </recommendedName>
</protein>
<dbReference type="Gene3D" id="1.10.1330.10">
    <property type="entry name" value="Dockerin domain"/>
    <property type="match status" value="1"/>
</dbReference>
<evidence type="ECO:0000313" key="3">
    <source>
        <dbReference type="Proteomes" id="UP000320386"/>
    </source>
</evidence>